<name>A0A6A6IQL9_9PLEO</name>
<proteinExistence type="predicted"/>
<dbReference type="Proteomes" id="UP000800094">
    <property type="component" value="Unassembled WGS sequence"/>
</dbReference>
<accession>A0A6A6IQL9</accession>
<gene>
    <name evidence="1" type="ORF">BU26DRAFT_548597</name>
</gene>
<organism evidence="1 2">
    <name type="scientific">Trematosphaeria pertusa</name>
    <dbReference type="NCBI Taxonomy" id="390896"/>
    <lineage>
        <taxon>Eukaryota</taxon>
        <taxon>Fungi</taxon>
        <taxon>Dikarya</taxon>
        <taxon>Ascomycota</taxon>
        <taxon>Pezizomycotina</taxon>
        <taxon>Dothideomycetes</taxon>
        <taxon>Pleosporomycetidae</taxon>
        <taxon>Pleosporales</taxon>
        <taxon>Massarineae</taxon>
        <taxon>Trematosphaeriaceae</taxon>
        <taxon>Trematosphaeria</taxon>
    </lineage>
</organism>
<dbReference type="AlphaFoldDB" id="A0A6A6IQL9"/>
<keyword evidence="2" id="KW-1185">Reference proteome</keyword>
<dbReference type="EMBL" id="ML987192">
    <property type="protein sequence ID" value="KAF2251813.1"/>
    <property type="molecule type" value="Genomic_DNA"/>
</dbReference>
<evidence type="ECO:0000313" key="2">
    <source>
        <dbReference type="Proteomes" id="UP000800094"/>
    </source>
</evidence>
<dbReference type="OrthoDB" id="2851338at2759"/>
<dbReference type="RefSeq" id="XP_033686817.1">
    <property type="nucleotide sequence ID" value="XM_033831952.1"/>
</dbReference>
<evidence type="ECO:0000313" key="1">
    <source>
        <dbReference type="EMBL" id="KAF2251813.1"/>
    </source>
</evidence>
<protein>
    <recommendedName>
        <fullName evidence="3">EthD domain-containing protein</fullName>
    </recommendedName>
</protein>
<dbReference type="GeneID" id="54585282"/>
<sequence length="242" mass="27612">MPPGVLWVSSRIANPSSPSTTLTPSKFCDWYENTHILEVTSLPGVPRAARYEAIFPQPDPEAWSANAPWLTLYEMPDVWYRLTDEFRGLDGQSRPSEELLRDVFEQARFDTRFYEEVAKEVAEGSQREPAKFLLSWASQPASSTSTTDFDAWYEKSVIPALLKLPTFRRIRRCKVVNATTLDQFVRKEEPVPQYLGLCEFDGEETPVSDVTEIMRNEKVADGAMQEAGWFRLKRVYGGESQA</sequence>
<evidence type="ECO:0008006" key="3">
    <source>
        <dbReference type="Google" id="ProtNLM"/>
    </source>
</evidence>
<reference evidence="1" key="1">
    <citation type="journal article" date="2020" name="Stud. Mycol.">
        <title>101 Dothideomycetes genomes: a test case for predicting lifestyles and emergence of pathogens.</title>
        <authorList>
            <person name="Haridas S."/>
            <person name="Albert R."/>
            <person name="Binder M."/>
            <person name="Bloem J."/>
            <person name="Labutti K."/>
            <person name="Salamov A."/>
            <person name="Andreopoulos B."/>
            <person name="Baker S."/>
            <person name="Barry K."/>
            <person name="Bills G."/>
            <person name="Bluhm B."/>
            <person name="Cannon C."/>
            <person name="Castanera R."/>
            <person name="Culley D."/>
            <person name="Daum C."/>
            <person name="Ezra D."/>
            <person name="Gonzalez J."/>
            <person name="Henrissat B."/>
            <person name="Kuo A."/>
            <person name="Liang C."/>
            <person name="Lipzen A."/>
            <person name="Lutzoni F."/>
            <person name="Magnuson J."/>
            <person name="Mondo S."/>
            <person name="Nolan M."/>
            <person name="Ohm R."/>
            <person name="Pangilinan J."/>
            <person name="Park H.-J."/>
            <person name="Ramirez L."/>
            <person name="Alfaro M."/>
            <person name="Sun H."/>
            <person name="Tritt A."/>
            <person name="Yoshinaga Y."/>
            <person name="Zwiers L.-H."/>
            <person name="Turgeon B."/>
            <person name="Goodwin S."/>
            <person name="Spatafora J."/>
            <person name="Crous P."/>
            <person name="Grigoriev I."/>
        </authorList>
    </citation>
    <scope>NUCLEOTIDE SEQUENCE</scope>
    <source>
        <strain evidence="1">CBS 122368</strain>
    </source>
</reference>